<dbReference type="PANTHER" id="PTHR43692">
    <property type="entry name" value="UDP-N-ACETYLMURAMOYLALANINE--D-GLUTAMATE LIGASE"/>
    <property type="match status" value="1"/>
</dbReference>
<dbReference type="Pfam" id="PF08245">
    <property type="entry name" value="Mur_ligase_M"/>
    <property type="match status" value="1"/>
</dbReference>
<evidence type="ECO:0000256" key="9">
    <source>
        <dbReference type="SAM" id="Phobius"/>
    </source>
</evidence>
<evidence type="ECO:0000256" key="5">
    <source>
        <dbReference type="ARBA" id="ARBA00022741"/>
    </source>
</evidence>
<dbReference type="Gene3D" id="3.90.190.20">
    <property type="entry name" value="Mur ligase, C-terminal domain"/>
    <property type="match status" value="1"/>
</dbReference>
<comment type="function">
    <text evidence="7 8">Cell wall formation. Catalyzes the addition of glutamate to the nucleotide precursor UDP-N-acetylmuramoyl-L-alanine (UMA).</text>
</comment>
<dbReference type="GO" id="GO:0071555">
    <property type="term" value="P:cell wall organization"/>
    <property type="evidence" value="ECO:0007669"/>
    <property type="project" value="UniProtKB-KW"/>
</dbReference>
<evidence type="ECO:0000256" key="4">
    <source>
        <dbReference type="ARBA" id="ARBA00022598"/>
    </source>
</evidence>
<gene>
    <name evidence="7" type="primary">murD</name>
    <name evidence="12" type="ORF">BST86_00265</name>
</gene>
<keyword evidence="9" id="KW-1133">Transmembrane helix</keyword>
<protein>
    <recommendedName>
        <fullName evidence="7 8">UDP-N-acetylmuramoylalanine--D-glutamate ligase</fullName>
        <ecNumber evidence="7 8">6.3.2.9</ecNumber>
    </recommendedName>
    <alternativeName>
        <fullName evidence="7">D-glutamic acid-adding enzyme</fullName>
    </alternativeName>
    <alternativeName>
        <fullName evidence="7">UDP-N-acetylmuramoyl-L-alanyl-D-glutamate synthetase</fullName>
    </alternativeName>
</protein>
<evidence type="ECO:0000313" key="12">
    <source>
        <dbReference type="EMBL" id="PRP65632.1"/>
    </source>
</evidence>
<proteinExistence type="inferred from homology"/>
<dbReference type="GO" id="GO:0008764">
    <property type="term" value="F:UDP-N-acetylmuramoylalanine-D-glutamate ligase activity"/>
    <property type="evidence" value="ECO:0007669"/>
    <property type="project" value="UniProtKB-UniRule"/>
</dbReference>
<keyword evidence="7 8" id="KW-0961">Cell wall biogenesis/degradation</keyword>
<keyword evidence="13" id="KW-1185">Reference proteome</keyword>
<reference evidence="12 13" key="1">
    <citation type="submission" date="2016-11" db="EMBL/GenBank/DDBJ databases">
        <title>Trade-off between light-utilization and light-protection in marine flavobacteria.</title>
        <authorList>
            <person name="Kumagai Y."/>
        </authorList>
    </citation>
    <scope>NUCLEOTIDE SEQUENCE [LARGE SCALE GENOMIC DNA]</scope>
    <source>
        <strain evidence="12 13">JCM 17109</strain>
    </source>
</reference>
<dbReference type="UniPathway" id="UPA00219"/>
<dbReference type="InterPro" id="IPR005762">
    <property type="entry name" value="MurD"/>
</dbReference>
<evidence type="ECO:0000313" key="13">
    <source>
        <dbReference type="Proteomes" id="UP000239532"/>
    </source>
</evidence>
<comment type="subcellular location">
    <subcellularLocation>
        <location evidence="1 7 8">Cytoplasm</location>
    </subcellularLocation>
</comment>
<evidence type="ECO:0000259" key="11">
    <source>
        <dbReference type="Pfam" id="PF08245"/>
    </source>
</evidence>
<dbReference type="GO" id="GO:0051301">
    <property type="term" value="P:cell division"/>
    <property type="evidence" value="ECO:0007669"/>
    <property type="project" value="UniProtKB-KW"/>
</dbReference>
<accession>A0A2S9WQ72</accession>
<dbReference type="InterPro" id="IPR036565">
    <property type="entry name" value="Mur-like_cat_sf"/>
</dbReference>
<dbReference type="Gene3D" id="3.40.50.720">
    <property type="entry name" value="NAD(P)-binding Rossmann-like Domain"/>
    <property type="match status" value="1"/>
</dbReference>
<dbReference type="PANTHER" id="PTHR43692:SF1">
    <property type="entry name" value="UDP-N-ACETYLMURAMOYLALANINE--D-GLUTAMATE LIGASE"/>
    <property type="match status" value="1"/>
</dbReference>
<dbReference type="GO" id="GO:0005524">
    <property type="term" value="F:ATP binding"/>
    <property type="evidence" value="ECO:0007669"/>
    <property type="project" value="UniProtKB-UniRule"/>
</dbReference>
<feature type="binding site" evidence="7">
    <location>
        <begin position="118"/>
        <end position="124"/>
    </location>
    <ligand>
        <name>ATP</name>
        <dbReference type="ChEBI" id="CHEBI:30616"/>
    </ligand>
</feature>
<evidence type="ECO:0000256" key="2">
    <source>
        <dbReference type="ARBA" id="ARBA00004752"/>
    </source>
</evidence>
<dbReference type="EC" id="6.3.2.9" evidence="7 8"/>
<dbReference type="SUPFAM" id="SSF53244">
    <property type="entry name" value="MurD-like peptide ligases, peptide-binding domain"/>
    <property type="match status" value="1"/>
</dbReference>
<keyword evidence="7 8" id="KW-0131">Cell cycle</keyword>
<dbReference type="SUPFAM" id="SSF53623">
    <property type="entry name" value="MurD-like peptide ligases, catalytic domain"/>
    <property type="match status" value="1"/>
</dbReference>
<keyword evidence="7 8" id="KW-0573">Peptidoglycan synthesis</keyword>
<feature type="domain" description="Mur ligase central" evidence="11">
    <location>
        <begin position="116"/>
        <end position="294"/>
    </location>
</feature>
<dbReference type="GO" id="GO:0009252">
    <property type="term" value="P:peptidoglycan biosynthetic process"/>
    <property type="evidence" value="ECO:0007669"/>
    <property type="project" value="UniProtKB-UniRule"/>
</dbReference>
<dbReference type="AlphaFoldDB" id="A0A2S9WQ72"/>
<dbReference type="HAMAP" id="MF_00639">
    <property type="entry name" value="MurD"/>
    <property type="match status" value="1"/>
</dbReference>
<dbReference type="Pfam" id="PF02875">
    <property type="entry name" value="Mur_ligase_C"/>
    <property type="match status" value="1"/>
</dbReference>
<dbReference type="InterPro" id="IPR036615">
    <property type="entry name" value="Mur_ligase_C_dom_sf"/>
</dbReference>
<dbReference type="NCBIfam" id="TIGR01087">
    <property type="entry name" value="murD"/>
    <property type="match status" value="1"/>
</dbReference>
<evidence type="ECO:0000259" key="10">
    <source>
        <dbReference type="Pfam" id="PF02875"/>
    </source>
</evidence>
<keyword evidence="6 7" id="KW-0067">ATP-binding</keyword>
<dbReference type="GO" id="GO:0005737">
    <property type="term" value="C:cytoplasm"/>
    <property type="evidence" value="ECO:0007669"/>
    <property type="project" value="UniProtKB-SubCell"/>
</dbReference>
<keyword evidence="3 7" id="KW-0963">Cytoplasm</keyword>
<feature type="domain" description="Mur ligase C-terminal" evidence="10">
    <location>
        <begin position="317"/>
        <end position="430"/>
    </location>
</feature>
<comment type="catalytic activity">
    <reaction evidence="7 8">
        <text>UDP-N-acetyl-alpha-D-muramoyl-L-alanine + D-glutamate + ATP = UDP-N-acetyl-alpha-D-muramoyl-L-alanyl-D-glutamate + ADP + phosphate + H(+)</text>
        <dbReference type="Rhea" id="RHEA:16429"/>
        <dbReference type="ChEBI" id="CHEBI:15378"/>
        <dbReference type="ChEBI" id="CHEBI:29986"/>
        <dbReference type="ChEBI" id="CHEBI:30616"/>
        <dbReference type="ChEBI" id="CHEBI:43474"/>
        <dbReference type="ChEBI" id="CHEBI:83898"/>
        <dbReference type="ChEBI" id="CHEBI:83900"/>
        <dbReference type="ChEBI" id="CHEBI:456216"/>
        <dbReference type="EC" id="6.3.2.9"/>
    </reaction>
</comment>
<keyword evidence="7 8" id="KW-0133">Cell shape</keyword>
<evidence type="ECO:0000256" key="8">
    <source>
        <dbReference type="RuleBase" id="RU003664"/>
    </source>
</evidence>
<keyword evidence="5 7" id="KW-0547">Nucleotide-binding</keyword>
<keyword evidence="9" id="KW-0472">Membrane</keyword>
<sequence length="453" mass="49665">MIQEKFTYNFSNIVILGGGISGMGAALLAADRGYKVFLSNRDELSDAFAKALQTHNIPYETGAHTLEKILAASLIVKSPGIPDTAEIIQKATKAGIPVISEIEFAAEHSNETIVAVTGSNGKTTVTSLLGHLFTQAGMDHTMGGNIGKSFAQQVTESPAEVRLLEVSSFQLDGINNFKPKVAVLLNVTPDHLDRYDYKFENYLASKMRIAMNQDQDDYLVYNADDEAIGQALKTTPIRSTLVPFSMTKELEYGASLINNTIKIAIDQTPFTMPLEQLSLKGQHNTANAMAAATTAKLLKIRKETIRQSMQSFQGVEHRLEQVLKINKVQYINDSKATNVNATFYALDSMEQPTVWIVGGVDKGNDYSQLYHLVNKHVKAIVCLGVDNSKIVEAFGSCVEQMVETNSMEDAVRVAYKLANAGDTVLLSPACASFDLFDNYEDRGRQFKKAVRGL</sequence>
<evidence type="ECO:0000256" key="6">
    <source>
        <dbReference type="ARBA" id="ARBA00022840"/>
    </source>
</evidence>
<dbReference type="OrthoDB" id="9809796at2"/>
<dbReference type="InterPro" id="IPR013221">
    <property type="entry name" value="Mur_ligase_cen"/>
</dbReference>
<dbReference type="Pfam" id="PF21799">
    <property type="entry name" value="MurD-like_N"/>
    <property type="match status" value="1"/>
</dbReference>
<dbReference type="SUPFAM" id="SSF51984">
    <property type="entry name" value="MurCD N-terminal domain"/>
    <property type="match status" value="1"/>
</dbReference>
<evidence type="ECO:0000256" key="3">
    <source>
        <dbReference type="ARBA" id="ARBA00022490"/>
    </source>
</evidence>
<evidence type="ECO:0000256" key="1">
    <source>
        <dbReference type="ARBA" id="ARBA00004496"/>
    </source>
</evidence>
<comment type="pathway">
    <text evidence="2 7 8">Cell wall biogenesis; peptidoglycan biosynthesis.</text>
</comment>
<keyword evidence="9" id="KW-0812">Transmembrane</keyword>
<evidence type="ECO:0000256" key="7">
    <source>
        <dbReference type="HAMAP-Rule" id="MF_00639"/>
    </source>
</evidence>
<feature type="transmembrane region" description="Helical" evidence="9">
    <location>
        <begin position="6"/>
        <end position="30"/>
    </location>
</feature>
<dbReference type="Proteomes" id="UP000239532">
    <property type="component" value="Unassembled WGS sequence"/>
</dbReference>
<dbReference type="InterPro" id="IPR004101">
    <property type="entry name" value="Mur_ligase_C"/>
</dbReference>
<keyword evidence="4 7" id="KW-0436">Ligase</keyword>
<dbReference type="Gene3D" id="3.40.1190.10">
    <property type="entry name" value="Mur-like, catalytic domain"/>
    <property type="match status" value="1"/>
</dbReference>
<dbReference type="GO" id="GO:0008360">
    <property type="term" value="P:regulation of cell shape"/>
    <property type="evidence" value="ECO:0007669"/>
    <property type="project" value="UniProtKB-KW"/>
</dbReference>
<dbReference type="EMBL" id="MQUC01000003">
    <property type="protein sequence ID" value="PRP65632.1"/>
    <property type="molecule type" value="Genomic_DNA"/>
</dbReference>
<name>A0A2S9WQ72_9FLAO</name>
<comment type="caution">
    <text evidence="12">The sequence shown here is derived from an EMBL/GenBank/DDBJ whole genome shotgun (WGS) entry which is preliminary data.</text>
</comment>
<organism evidence="12 13">
    <name type="scientific">Nonlabens agnitus</name>
    <dbReference type="NCBI Taxonomy" id="870484"/>
    <lineage>
        <taxon>Bacteria</taxon>
        <taxon>Pseudomonadati</taxon>
        <taxon>Bacteroidota</taxon>
        <taxon>Flavobacteriia</taxon>
        <taxon>Flavobacteriales</taxon>
        <taxon>Flavobacteriaceae</taxon>
        <taxon>Nonlabens</taxon>
    </lineage>
</organism>
<dbReference type="RefSeq" id="WP_105981528.1">
    <property type="nucleotide sequence ID" value="NZ_MQUC01000003.1"/>
</dbReference>
<comment type="similarity">
    <text evidence="7">Belongs to the MurCDEF family.</text>
</comment>
<keyword evidence="7 8" id="KW-0132">Cell division</keyword>